<sequence length="556" mass="60233">MSDDWTRGEVEIELATILRDPEFERNPSVSRFLTFVVTETLDGRGARLKAFTIAVEVFGRDESFDAQNNSIVRVQAARLRQLLAAYYAGPGAASPIRIEMPVGAYRVLVSRCDASPERAPAPPLAAESPAVPSSPRPMFSALIVAAAAVVVIVMLACLVSWPSSRAPQQLDWTRGRPTVAVGVAPGSDADSLALARLSEGLSRALGAFDGLIVTRPAAESRRETPGAYTLVVHLRPSARPPRLSIDLSHTLSGAVVWTGDYPAPVDEEGEAAIIASAARAVADTHAAVNMDMMARTRPWPARPSGHLCILATLDAITHRDPDDLRRAFDCLEAEIAADPDSAYAEALLSVLLVRRYLDAEPGNLGPADLSRATRLARESFDRDPQRARSAYVLHLVRFYDKRFEEAFVAARRTLELNPNVTLFVAQIAASYISRGDYARGETLLAPLSALDRAAPSFLYAFSCLAAFMRDDEARFRSLARAGFMEKGAIGLILRAIAANRAGDREATRAAAQMLRQKFPGVAADVPATLDRYAFAPEIVAKLMGQWRAVQSALETR</sequence>
<comment type="caution">
    <text evidence="2">The sequence shown here is derived from an EMBL/GenBank/DDBJ whole genome shotgun (WGS) entry which is preliminary data.</text>
</comment>
<organism evidence="2 3">
    <name type="scientific">Rhodoblastus acidophilus</name>
    <name type="common">Rhodopseudomonas acidophila</name>
    <dbReference type="NCBI Taxonomy" id="1074"/>
    <lineage>
        <taxon>Bacteria</taxon>
        <taxon>Pseudomonadati</taxon>
        <taxon>Pseudomonadota</taxon>
        <taxon>Alphaproteobacteria</taxon>
        <taxon>Hyphomicrobiales</taxon>
        <taxon>Rhodoblastaceae</taxon>
        <taxon>Rhodoblastus</taxon>
    </lineage>
</organism>
<dbReference type="Proteomes" id="UP000439113">
    <property type="component" value="Unassembled WGS sequence"/>
</dbReference>
<evidence type="ECO:0000256" key="1">
    <source>
        <dbReference type="SAM" id="Phobius"/>
    </source>
</evidence>
<name>A0A6N8DMB6_RHOAC</name>
<gene>
    <name evidence="2" type="ORF">GJ654_08410</name>
</gene>
<dbReference type="Gene3D" id="1.25.40.10">
    <property type="entry name" value="Tetratricopeptide repeat domain"/>
    <property type="match status" value="1"/>
</dbReference>
<dbReference type="AlphaFoldDB" id="A0A6N8DMB6"/>
<evidence type="ECO:0000313" key="3">
    <source>
        <dbReference type="Proteomes" id="UP000439113"/>
    </source>
</evidence>
<dbReference type="SUPFAM" id="SSF48452">
    <property type="entry name" value="TPR-like"/>
    <property type="match status" value="1"/>
</dbReference>
<proteinExistence type="predicted"/>
<dbReference type="EMBL" id="WNKS01000005">
    <property type="protein sequence ID" value="MTV31016.1"/>
    <property type="molecule type" value="Genomic_DNA"/>
</dbReference>
<keyword evidence="1" id="KW-1133">Transmembrane helix</keyword>
<reference evidence="2 3" key="1">
    <citation type="submission" date="2019-11" db="EMBL/GenBank/DDBJ databases">
        <title>Whole-genome sequence of a Rhodoblastus acidophilus DSM 142.</title>
        <authorList>
            <person name="Kyndt J.A."/>
            <person name="Meyer T.E."/>
        </authorList>
    </citation>
    <scope>NUCLEOTIDE SEQUENCE [LARGE SCALE GENOMIC DNA]</scope>
    <source>
        <strain evidence="2 3">DSM 142</strain>
    </source>
</reference>
<dbReference type="RefSeq" id="WP_155445706.1">
    <property type="nucleotide sequence ID" value="NZ_WNKS01000005.1"/>
</dbReference>
<dbReference type="InterPro" id="IPR011990">
    <property type="entry name" value="TPR-like_helical_dom_sf"/>
</dbReference>
<feature type="transmembrane region" description="Helical" evidence="1">
    <location>
        <begin position="139"/>
        <end position="161"/>
    </location>
</feature>
<protein>
    <recommendedName>
        <fullName evidence="4">Adenylate cyclase</fullName>
    </recommendedName>
</protein>
<keyword evidence="1" id="KW-0812">Transmembrane</keyword>
<dbReference type="OrthoDB" id="100177at2"/>
<keyword evidence="1" id="KW-0472">Membrane</keyword>
<accession>A0A6N8DMB6</accession>
<evidence type="ECO:0000313" key="2">
    <source>
        <dbReference type="EMBL" id="MTV31016.1"/>
    </source>
</evidence>
<evidence type="ECO:0008006" key="4">
    <source>
        <dbReference type="Google" id="ProtNLM"/>
    </source>
</evidence>